<reference evidence="2 3" key="1">
    <citation type="submission" date="2013-05" db="EMBL/GenBank/DDBJ databases">
        <title>Genome assembly of Chondromyces apiculatus DSM 436.</title>
        <authorList>
            <person name="Sharma G."/>
            <person name="Khatri I."/>
            <person name="Kaur C."/>
            <person name="Mayilraj S."/>
            <person name="Subramanian S."/>
        </authorList>
    </citation>
    <scope>NUCLEOTIDE SEQUENCE [LARGE SCALE GENOMIC DNA]</scope>
    <source>
        <strain evidence="2 3">DSM 436</strain>
    </source>
</reference>
<protein>
    <submittedName>
        <fullName evidence="2">Uncharacterized protein</fullName>
    </submittedName>
</protein>
<dbReference type="EMBL" id="ASRX01000057">
    <property type="protein sequence ID" value="EYF02649.1"/>
    <property type="molecule type" value="Genomic_DNA"/>
</dbReference>
<dbReference type="STRING" id="1192034.CAP_6679"/>
<organism evidence="2 3">
    <name type="scientific">Chondromyces apiculatus DSM 436</name>
    <dbReference type="NCBI Taxonomy" id="1192034"/>
    <lineage>
        <taxon>Bacteria</taxon>
        <taxon>Pseudomonadati</taxon>
        <taxon>Myxococcota</taxon>
        <taxon>Polyangia</taxon>
        <taxon>Polyangiales</taxon>
        <taxon>Polyangiaceae</taxon>
        <taxon>Chondromyces</taxon>
    </lineage>
</organism>
<dbReference type="OrthoDB" id="6043530at2"/>
<dbReference type="RefSeq" id="WP_052376351.1">
    <property type="nucleotide sequence ID" value="NZ_ASRX01000057.1"/>
</dbReference>
<sequence>MTERAATVGSVTEHVKAGLSSGPGSPNVLINDRRAWRAEIDQHECPEHHREVVYVGSTRVLINNQRAVRASDFLESNGASAPNRINGGSRNVRIGIARVGFASPEAMAGYGRDMCALKSVWEDLTPEERQARYEAAIAEHFNRLGMPPPTLELFSNQPGVGAYWNQSSWLIGLPAETFTGPFNDWTMKEATYHELMHAEQTVSALRERAGRQPTPGRESEASATDLGAASTPVTAEDLVTMTGVPFEVAQRAVETPYAPGSAEALQGRVNAEQHLTQAGRERSTQVNAAIWDASQRIQEARDAGDEAAERQAQADYERARAAYDHLPGGSDANAAANEFARRWPC</sequence>
<proteinExistence type="predicted"/>
<dbReference type="Pfam" id="PF05488">
    <property type="entry name" value="PAAR_motif"/>
    <property type="match status" value="1"/>
</dbReference>
<evidence type="ECO:0000256" key="1">
    <source>
        <dbReference type="SAM" id="MobiDB-lite"/>
    </source>
</evidence>
<evidence type="ECO:0000313" key="3">
    <source>
        <dbReference type="Proteomes" id="UP000019678"/>
    </source>
</evidence>
<name>A0A017T086_9BACT</name>
<evidence type="ECO:0000313" key="2">
    <source>
        <dbReference type="EMBL" id="EYF02649.1"/>
    </source>
</evidence>
<comment type="caution">
    <text evidence="2">The sequence shown here is derived from an EMBL/GenBank/DDBJ whole genome shotgun (WGS) entry which is preliminary data.</text>
</comment>
<keyword evidence="3" id="KW-1185">Reference proteome</keyword>
<dbReference type="InterPro" id="IPR008727">
    <property type="entry name" value="PAAR_motif"/>
</dbReference>
<dbReference type="eggNOG" id="COG4104">
    <property type="taxonomic scope" value="Bacteria"/>
</dbReference>
<dbReference type="AlphaFoldDB" id="A0A017T086"/>
<accession>A0A017T086</accession>
<dbReference type="Gene3D" id="2.60.200.60">
    <property type="match status" value="1"/>
</dbReference>
<dbReference type="Proteomes" id="UP000019678">
    <property type="component" value="Unassembled WGS sequence"/>
</dbReference>
<gene>
    <name evidence="2" type="ORF">CAP_6679</name>
</gene>
<feature type="region of interest" description="Disordered" evidence="1">
    <location>
        <begin position="206"/>
        <end position="232"/>
    </location>
</feature>